<dbReference type="Proteomes" id="UP000533476">
    <property type="component" value="Unassembled WGS sequence"/>
</dbReference>
<sequence>MASQWPQQWTALDEVYGPMEWTVRVAQEVSQAEPAYDIWLHWHESRVMIVDARNGMRNWCPLCPESRGDTVQRF</sequence>
<evidence type="ECO:0000313" key="1">
    <source>
        <dbReference type="EMBL" id="NMP24825.1"/>
    </source>
</evidence>
<proteinExistence type="predicted"/>
<accession>A0A7Y0L969</accession>
<dbReference type="RefSeq" id="WP_169103031.1">
    <property type="nucleotide sequence ID" value="NZ_JABBVZ010000157.1"/>
</dbReference>
<gene>
    <name evidence="1" type="ORF">HIJ39_21180</name>
</gene>
<reference evidence="1 2" key="1">
    <citation type="submission" date="2020-04" db="EMBL/GenBank/DDBJ databases">
        <authorList>
            <person name="Zhang R."/>
            <person name="Schippers A."/>
        </authorList>
    </citation>
    <scope>NUCLEOTIDE SEQUENCE [LARGE SCALE GENOMIC DNA]</scope>
    <source>
        <strain evidence="1 2">DSM 109850</strain>
    </source>
</reference>
<comment type="caution">
    <text evidence="1">The sequence shown here is derived from an EMBL/GenBank/DDBJ whole genome shotgun (WGS) entry which is preliminary data.</text>
</comment>
<name>A0A7Y0L969_9FIRM</name>
<dbReference type="AlphaFoldDB" id="A0A7Y0L969"/>
<keyword evidence="2" id="KW-1185">Reference proteome</keyword>
<protein>
    <submittedName>
        <fullName evidence="1">Uncharacterized protein</fullName>
    </submittedName>
</protein>
<organism evidence="1 2">
    <name type="scientific">Sulfobacillus harzensis</name>
    <dbReference type="NCBI Taxonomy" id="2729629"/>
    <lineage>
        <taxon>Bacteria</taxon>
        <taxon>Bacillati</taxon>
        <taxon>Bacillota</taxon>
        <taxon>Clostridia</taxon>
        <taxon>Eubacteriales</taxon>
        <taxon>Clostridiales Family XVII. Incertae Sedis</taxon>
        <taxon>Sulfobacillus</taxon>
    </lineage>
</organism>
<evidence type="ECO:0000313" key="2">
    <source>
        <dbReference type="Proteomes" id="UP000533476"/>
    </source>
</evidence>
<dbReference type="EMBL" id="JABBVZ010000157">
    <property type="protein sequence ID" value="NMP24825.1"/>
    <property type="molecule type" value="Genomic_DNA"/>
</dbReference>